<keyword evidence="2" id="KW-1185">Reference proteome</keyword>
<evidence type="ECO:0000313" key="1">
    <source>
        <dbReference type="EMBL" id="ABD70760.1"/>
    </source>
</evidence>
<evidence type="ECO:0000313" key="2">
    <source>
        <dbReference type="Proteomes" id="UP000008332"/>
    </source>
</evidence>
<reference evidence="2" key="1">
    <citation type="submission" date="2006-02" db="EMBL/GenBank/DDBJ databases">
        <title>Complete sequence of chromosome of Rhodoferax ferrireducens DSM 15236.</title>
        <authorList>
            <person name="Copeland A."/>
            <person name="Lucas S."/>
            <person name="Lapidus A."/>
            <person name="Barry K."/>
            <person name="Detter J.C."/>
            <person name="Glavina del Rio T."/>
            <person name="Hammon N."/>
            <person name="Israni S."/>
            <person name="Pitluck S."/>
            <person name="Brettin T."/>
            <person name="Bruce D."/>
            <person name="Han C."/>
            <person name="Tapia R."/>
            <person name="Gilna P."/>
            <person name="Kiss H."/>
            <person name="Schmutz J."/>
            <person name="Larimer F."/>
            <person name="Land M."/>
            <person name="Kyrpides N."/>
            <person name="Ivanova N."/>
            <person name="Richardson P."/>
        </authorList>
    </citation>
    <scope>NUCLEOTIDE SEQUENCE [LARGE SCALE GENOMIC DNA]</scope>
    <source>
        <strain evidence="2">ATCC BAA-621 / DSM 15236 / T118</strain>
    </source>
</reference>
<dbReference type="EMBL" id="CP000267">
    <property type="protein sequence ID" value="ABD70760.1"/>
    <property type="molecule type" value="Genomic_DNA"/>
</dbReference>
<dbReference type="KEGG" id="rfr:Rfer_3050"/>
<name>Q21TZ3_ALBFT</name>
<proteinExistence type="predicted"/>
<dbReference type="RefSeq" id="WP_011465326.1">
    <property type="nucleotide sequence ID" value="NC_007908.1"/>
</dbReference>
<organism evidence="1 2">
    <name type="scientific">Albidiferax ferrireducens (strain ATCC BAA-621 / DSM 15236 / T118)</name>
    <name type="common">Rhodoferax ferrireducens</name>
    <dbReference type="NCBI Taxonomy" id="338969"/>
    <lineage>
        <taxon>Bacteria</taxon>
        <taxon>Pseudomonadati</taxon>
        <taxon>Pseudomonadota</taxon>
        <taxon>Betaproteobacteria</taxon>
        <taxon>Burkholderiales</taxon>
        <taxon>Comamonadaceae</taxon>
        <taxon>Rhodoferax</taxon>
    </lineage>
</organism>
<accession>Q21TZ3</accession>
<dbReference type="STRING" id="338969.Rfer_3050"/>
<dbReference type="AlphaFoldDB" id="Q21TZ3"/>
<dbReference type="OrthoDB" id="6894511at2"/>
<dbReference type="Proteomes" id="UP000008332">
    <property type="component" value="Chromosome"/>
</dbReference>
<gene>
    <name evidence="1" type="ordered locus">Rfer_3050</name>
</gene>
<dbReference type="HOGENOM" id="CLU_1194083_0_0_4"/>
<sequence length="256" mass="29850">MLHALEKNKTAYYRRYLGYRDGHEKRVCEEDEITSTVFGPLEFIEAASVFQFWSEVFRLQGRSAALPVQAPVRYKFKLWPRHEVEPDAHLTFFSAENKRFDILIEVKWHAPLSGKNQLRLQWLNYLDEDVRQNCWHVFIAPEISAGLEARDSGNVWKIGNDERLILVSWAQIRNALSKCQGRPDGLARWAALTSHFLEKIGIRRFNGFDKAQKELPVAEILHLWSFKGLTHRFTGFAVAANELPKSEIDFKLFFKE</sequence>
<dbReference type="eggNOG" id="ENOG5032GKV">
    <property type="taxonomic scope" value="Bacteria"/>
</dbReference>
<protein>
    <submittedName>
        <fullName evidence="1">Uncharacterized protein</fullName>
    </submittedName>
</protein>